<organism evidence="2 3">
    <name type="scientific">Sunxiuqinia elliptica</name>
    <dbReference type="NCBI Taxonomy" id="655355"/>
    <lineage>
        <taxon>Bacteria</taxon>
        <taxon>Pseudomonadati</taxon>
        <taxon>Bacteroidota</taxon>
        <taxon>Bacteroidia</taxon>
        <taxon>Marinilabiliales</taxon>
        <taxon>Prolixibacteraceae</taxon>
        <taxon>Sunxiuqinia</taxon>
    </lineage>
</organism>
<dbReference type="STRING" id="655355.SAMN05216283_11567"/>
<evidence type="ECO:0008006" key="4">
    <source>
        <dbReference type="Google" id="ProtNLM"/>
    </source>
</evidence>
<dbReference type="Proteomes" id="UP000198964">
    <property type="component" value="Unassembled WGS sequence"/>
</dbReference>
<gene>
    <name evidence="2" type="ORF">SAMN05216283_11567</name>
</gene>
<dbReference type="EMBL" id="FONW01000015">
    <property type="protein sequence ID" value="SFF76582.1"/>
    <property type="molecule type" value="Genomic_DNA"/>
</dbReference>
<name>A0A1I2LB14_9BACT</name>
<feature type="transmembrane region" description="Helical" evidence="1">
    <location>
        <begin position="88"/>
        <end position="111"/>
    </location>
</feature>
<proteinExistence type="predicted"/>
<evidence type="ECO:0000313" key="2">
    <source>
        <dbReference type="EMBL" id="SFF76582.1"/>
    </source>
</evidence>
<feature type="transmembrane region" description="Helical" evidence="1">
    <location>
        <begin position="46"/>
        <end position="68"/>
    </location>
</feature>
<keyword evidence="3" id="KW-1185">Reference proteome</keyword>
<reference evidence="2 3" key="1">
    <citation type="submission" date="2016-10" db="EMBL/GenBank/DDBJ databases">
        <authorList>
            <person name="de Groot N.N."/>
        </authorList>
    </citation>
    <scope>NUCLEOTIDE SEQUENCE [LARGE SCALE GENOMIC DNA]</scope>
    <source>
        <strain evidence="2 3">CGMCC 1.9156</strain>
    </source>
</reference>
<feature type="transmembrane region" description="Helical" evidence="1">
    <location>
        <begin position="123"/>
        <end position="143"/>
    </location>
</feature>
<keyword evidence="1" id="KW-0472">Membrane</keyword>
<evidence type="ECO:0000256" key="1">
    <source>
        <dbReference type="SAM" id="Phobius"/>
    </source>
</evidence>
<keyword evidence="1" id="KW-1133">Transmembrane helix</keyword>
<evidence type="ECO:0000313" key="3">
    <source>
        <dbReference type="Proteomes" id="UP000198964"/>
    </source>
</evidence>
<sequence length="148" mass="16940">MTMYTGLLHLHNSLRWLILLLALITLLKYFMGWFSQKSWRKSDNILSIVFTSVMDLQLLTGLVLYFFISPITQAAFQDFGAAMKNADLRFYAVEHFLMMLIAVVLVHIGRSKSKKAGSDRKKFGLSLVFFGIAYLIILAAIPWSRVIM</sequence>
<feature type="transmembrane region" description="Helical" evidence="1">
    <location>
        <begin position="16"/>
        <end position="34"/>
    </location>
</feature>
<protein>
    <recommendedName>
        <fullName evidence="4">Cytochrome b561</fullName>
    </recommendedName>
</protein>
<keyword evidence="1" id="KW-0812">Transmembrane</keyword>
<dbReference type="AlphaFoldDB" id="A0A1I2LB14"/>
<accession>A0A1I2LB14</accession>